<proteinExistence type="predicted"/>
<dbReference type="InterPro" id="IPR021255">
    <property type="entry name" value="DUF2807"/>
</dbReference>
<dbReference type="Gene3D" id="2.160.20.120">
    <property type="match status" value="1"/>
</dbReference>
<dbReference type="Proteomes" id="UP000192277">
    <property type="component" value="Unassembled WGS sequence"/>
</dbReference>
<accession>A0ABX3NPT6</accession>
<organism evidence="2 3">
    <name type="scientific">Niastella koreensis</name>
    <dbReference type="NCBI Taxonomy" id="354356"/>
    <lineage>
        <taxon>Bacteria</taxon>
        <taxon>Pseudomonadati</taxon>
        <taxon>Bacteroidota</taxon>
        <taxon>Chitinophagia</taxon>
        <taxon>Chitinophagales</taxon>
        <taxon>Chitinophagaceae</taxon>
        <taxon>Niastella</taxon>
    </lineage>
</organism>
<dbReference type="EMBL" id="LWBO01000044">
    <property type="protein sequence ID" value="OQP42469.1"/>
    <property type="molecule type" value="Genomic_DNA"/>
</dbReference>
<reference evidence="2 3" key="1">
    <citation type="submission" date="2016-04" db="EMBL/GenBank/DDBJ databases">
        <authorList>
            <person name="Chen L."/>
            <person name="Zhuang W."/>
            <person name="Wang G."/>
        </authorList>
    </citation>
    <scope>NUCLEOTIDE SEQUENCE [LARGE SCALE GENOMIC DNA]</scope>
    <source>
        <strain evidence="3">GR20</strain>
    </source>
</reference>
<evidence type="ECO:0000259" key="1">
    <source>
        <dbReference type="Pfam" id="PF10988"/>
    </source>
</evidence>
<protein>
    <recommendedName>
        <fullName evidence="1">Putative auto-transporter adhesin head GIN domain-containing protein</fullName>
    </recommendedName>
</protein>
<evidence type="ECO:0000313" key="2">
    <source>
        <dbReference type="EMBL" id="OQP42469.1"/>
    </source>
</evidence>
<sequence length="238" mass="25201">MKNFHLALCATLLFIVSTSCKKITGKGPVVVESRQTATYDALNLNIPANLYFKQDSGFKLELQAQENILEEIETVVINNELQVRFRHEITKVRSSEGITVLVNGPNVRSFKVSGSGYLEITDPITPANLVLQVNGSGNLKVNNVNTSEVNASVDGSGQITVSSGNANTNNLSVSGSGLINALDLQVKDARANIKGSGNINLFATQSLDATISGSGDVLYKGSPAVTTHISGSGSVRHQ</sequence>
<dbReference type="PANTHER" id="PTHR39200">
    <property type="entry name" value="HYPOTHETICAL EXPORTED PROTEIN"/>
    <property type="match status" value="1"/>
</dbReference>
<dbReference type="PROSITE" id="PS51257">
    <property type="entry name" value="PROKAR_LIPOPROTEIN"/>
    <property type="match status" value="1"/>
</dbReference>
<comment type="caution">
    <text evidence="2">The sequence shown here is derived from an EMBL/GenBank/DDBJ whole genome shotgun (WGS) entry which is preliminary data.</text>
</comment>
<gene>
    <name evidence="2" type="ORF">A4D02_12935</name>
</gene>
<evidence type="ECO:0000313" key="3">
    <source>
        <dbReference type="Proteomes" id="UP000192277"/>
    </source>
</evidence>
<dbReference type="PANTHER" id="PTHR39200:SF1">
    <property type="entry name" value="AUTO-TRANSPORTER ADHESIN HEAD GIN DOMAIN-CONTAINING PROTEIN-RELATED"/>
    <property type="match status" value="1"/>
</dbReference>
<dbReference type="RefSeq" id="WP_014220770.1">
    <property type="nucleotide sequence ID" value="NZ_LWBO01000044.1"/>
</dbReference>
<name>A0ABX3NPT6_9BACT</name>
<feature type="domain" description="Putative auto-transporter adhesin head GIN" evidence="1">
    <location>
        <begin position="39"/>
        <end position="223"/>
    </location>
</feature>
<keyword evidence="3" id="KW-1185">Reference proteome</keyword>
<dbReference type="Pfam" id="PF10988">
    <property type="entry name" value="DUF2807"/>
    <property type="match status" value="1"/>
</dbReference>